<dbReference type="EMBL" id="JAQQCF010000012">
    <property type="protein sequence ID" value="MFM0638061.1"/>
    <property type="molecule type" value="Genomic_DNA"/>
</dbReference>
<name>A0ABW9DVN9_9BURK</name>
<keyword evidence="2" id="KW-1185">Reference proteome</keyword>
<accession>A0ABW9DVN9</accession>
<dbReference type="Proteomes" id="UP001629432">
    <property type="component" value="Unassembled WGS sequence"/>
</dbReference>
<organism evidence="1 2">
    <name type="scientific">Paraburkholderia metrosideri</name>
    <dbReference type="NCBI Taxonomy" id="580937"/>
    <lineage>
        <taxon>Bacteria</taxon>
        <taxon>Pseudomonadati</taxon>
        <taxon>Pseudomonadota</taxon>
        <taxon>Betaproteobacteria</taxon>
        <taxon>Burkholderiales</taxon>
        <taxon>Burkholderiaceae</taxon>
        <taxon>Paraburkholderia</taxon>
    </lineage>
</organism>
<reference evidence="1 2" key="1">
    <citation type="journal article" date="2024" name="Chem. Sci.">
        <title>Discovery of megapolipeptins by genome mining of a Burkholderiales bacteria collection.</title>
        <authorList>
            <person name="Paulo B.S."/>
            <person name="Recchia M.J.J."/>
            <person name="Lee S."/>
            <person name="Fergusson C.H."/>
            <person name="Romanowski S.B."/>
            <person name="Hernandez A."/>
            <person name="Krull N."/>
            <person name="Liu D.Y."/>
            <person name="Cavanagh H."/>
            <person name="Bos A."/>
            <person name="Gray C.A."/>
            <person name="Murphy B.T."/>
            <person name="Linington R.G."/>
            <person name="Eustaquio A.S."/>
        </authorList>
    </citation>
    <scope>NUCLEOTIDE SEQUENCE [LARGE SCALE GENOMIC DNA]</scope>
    <source>
        <strain evidence="1 2">RL17-338-BIC-A</strain>
    </source>
</reference>
<protein>
    <submittedName>
        <fullName evidence="1">Uncharacterized protein</fullName>
    </submittedName>
</protein>
<dbReference type="RefSeq" id="WP_408336969.1">
    <property type="nucleotide sequence ID" value="NZ_JAQQCF010000012.1"/>
</dbReference>
<proteinExistence type="predicted"/>
<evidence type="ECO:0000313" key="2">
    <source>
        <dbReference type="Proteomes" id="UP001629432"/>
    </source>
</evidence>
<evidence type="ECO:0000313" key="1">
    <source>
        <dbReference type="EMBL" id="MFM0638061.1"/>
    </source>
</evidence>
<gene>
    <name evidence="1" type="ORF">PQQ63_15270</name>
</gene>
<comment type="caution">
    <text evidence="1">The sequence shown here is derived from an EMBL/GenBank/DDBJ whole genome shotgun (WGS) entry which is preliminary data.</text>
</comment>
<sequence>MEKVTIGGTMYVLHAVNNGWVLNVSPCDLHKAAPFGDFIFLTLREVMDWLAVRHGEHL</sequence>